<dbReference type="GO" id="GO:0032259">
    <property type="term" value="P:methylation"/>
    <property type="evidence" value="ECO:0007669"/>
    <property type="project" value="UniProtKB-KW"/>
</dbReference>
<keyword evidence="4" id="KW-0694">RNA-binding</keyword>
<name>A0A329QUY1_9BACL</name>
<gene>
    <name evidence="5" type="ORF">DC345_11705</name>
</gene>
<evidence type="ECO:0000256" key="1">
    <source>
        <dbReference type="ARBA" id="ARBA00022603"/>
    </source>
</evidence>
<dbReference type="RefSeq" id="WP_113053233.1">
    <property type="nucleotide sequence ID" value="NZ_QEVW01000006.1"/>
</dbReference>
<evidence type="ECO:0000256" key="2">
    <source>
        <dbReference type="ARBA" id="ARBA00022679"/>
    </source>
</evidence>
<dbReference type="AlphaFoldDB" id="A0A329QUY1"/>
<evidence type="ECO:0000256" key="4">
    <source>
        <dbReference type="ARBA" id="ARBA00022884"/>
    </source>
</evidence>
<reference evidence="5 6" key="1">
    <citation type="submission" date="2018-04" db="EMBL/GenBank/DDBJ databases">
        <title>Paenibacillus taichungensis Genome sequencing and assembly.</title>
        <authorList>
            <person name="Xu J."/>
            <person name="Rensing C."/>
            <person name="Mazhar H.S."/>
        </authorList>
    </citation>
    <scope>NUCLEOTIDE SEQUENCE [LARGE SCALE GENOMIC DNA]</scope>
    <source>
        <strain evidence="5 6">NC1</strain>
    </source>
</reference>
<dbReference type="InterPro" id="IPR029063">
    <property type="entry name" value="SAM-dependent_MTases_sf"/>
</dbReference>
<dbReference type="GO" id="GO:0008168">
    <property type="term" value="F:methyltransferase activity"/>
    <property type="evidence" value="ECO:0007669"/>
    <property type="project" value="UniProtKB-KW"/>
</dbReference>
<evidence type="ECO:0000256" key="3">
    <source>
        <dbReference type="ARBA" id="ARBA00022691"/>
    </source>
</evidence>
<organism evidence="5 6">
    <name type="scientific">Paenibacillus taichungensis</name>
    <dbReference type="NCBI Taxonomy" id="484184"/>
    <lineage>
        <taxon>Bacteria</taxon>
        <taxon>Bacillati</taxon>
        <taxon>Bacillota</taxon>
        <taxon>Bacilli</taxon>
        <taxon>Bacillales</taxon>
        <taxon>Paenibacillaceae</taxon>
        <taxon>Paenibacillus</taxon>
    </lineage>
</organism>
<evidence type="ECO:0000313" key="5">
    <source>
        <dbReference type="EMBL" id="RAW16137.1"/>
    </source>
</evidence>
<dbReference type="Proteomes" id="UP000250642">
    <property type="component" value="Unassembled WGS sequence"/>
</dbReference>
<dbReference type="CDD" id="cd02440">
    <property type="entry name" value="AdoMet_MTases"/>
    <property type="match status" value="1"/>
</dbReference>
<dbReference type="Pfam" id="PF00398">
    <property type="entry name" value="RrnaAD"/>
    <property type="match status" value="1"/>
</dbReference>
<evidence type="ECO:0000313" key="6">
    <source>
        <dbReference type="Proteomes" id="UP000250642"/>
    </source>
</evidence>
<comment type="caution">
    <text evidence="5">The sequence shown here is derived from an EMBL/GenBank/DDBJ whole genome shotgun (WGS) entry which is preliminary data.</text>
</comment>
<accession>A0A329QUY1</accession>
<keyword evidence="3" id="KW-0949">S-adenosyl-L-methionine</keyword>
<dbReference type="SUPFAM" id="SSF53335">
    <property type="entry name" value="S-adenosyl-L-methionine-dependent methyltransferases"/>
    <property type="match status" value="1"/>
</dbReference>
<keyword evidence="2 5" id="KW-0808">Transferase</keyword>
<dbReference type="EMBL" id="QEVW01000006">
    <property type="protein sequence ID" value="RAW16137.1"/>
    <property type="molecule type" value="Genomic_DNA"/>
</dbReference>
<sequence length="185" mass="21067">MEWLSFLKQYIQGPRWIGAIAPSSKYLAAKMVKDITFDRASCIVEYGPGTGVFTEMLLANMQPGTVLILIENNARFCQLLRKKYGHLPNVHIIHDSAVHVDLHIRQYGLNKVDYIVSGLPFASLPAEVSRDILTKSRQHLKQDGKFITFQYTLLKRSLLKQFFGDVSMTRVYRNLPPAYVFSCGI</sequence>
<dbReference type="GO" id="GO:0003723">
    <property type="term" value="F:RNA binding"/>
    <property type="evidence" value="ECO:0007669"/>
    <property type="project" value="UniProtKB-KW"/>
</dbReference>
<proteinExistence type="predicted"/>
<protein>
    <submittedName>
        <fullName evidence="5">SAM-dependent methyltransferase</fullName>
    </submittedName>
</protein>
<dbReference type="Gene3D" id="3.40.50.150">
    <property type="entry name" value="Vaccinia Virus protein VP39"/>
    <property type="match status" value="1"/>
</dbReference>
<keyword evidence="1 5" id="KW-0489">Methyltransferase</keyword>
<dbReference type="InterPro" id="IPR001737">
    <property type="entry name" value="KsgA/Erm"/>
</dbReference>